<sequence length="314" mass="35141">MDTSNHQQARPRCRNDTRESRFPHNGSSWASLAERWNPNLCDTCYQLLSGNTDDRGHDEGATAWPHSGLKDTTDGSWLVGLSIKDNYQSRQVGCKFCVVVFKIGLAVGIWELRSEDQDAMPVMAGPEYRSPWPEEIHIEYLDPSRFLFRHGAKYRIWEEPLMVELPHCGPSSTSSSGAMASFVRWHMTNCLSNSYHVDCSNAVQHLLEDEASQNWPARILKVVGGATIMLVDFDATVISNKYAALSYCWGSVSDLPKGSPGPYVANSSSWKELQQGIPVADLGLTLQHAIQVCGWLNIEYIWIDSLCILQDSTE</sequence>
<accession>A0AAE0JTU5</accession>
<dbReference type="PANTHER" id="PTHR33112:SF15">
    <property type="entry name" value="HETEROKARYON INCOMPATIBILITY DOMAIN-CONTAINING PROTEIN"/>
    <property type="match status" value="1"/>
</dbReference>
<dbReference type="InterPro" id="IPR010730">
    <property type="entry name" value="HET"/>
</dbReference>
<evidence type="ECO:0000313" key="4">
    <source>
        <dbReference type="Proteomes" id="UP001287356"/>
    </source>
</evidence>
<name>A0AAE0JTU5_9PEZI</name>
<dbReference type="EMBL" id="JAULSN010000013">
    <property type="protein sequence ID" value="KAK3360986.1"/>
    <property type="molecule type" value="Genomic_DNA"/>
</dbReference>
<keyword evidence="4" id="KW-1185">Reference proteome</keyword>
<organism evidence="3 4">
    <name type="scientific">Lasiosphaeria ovina</name>
    <dbReference type="NCBI Taxonomy" id="92902"/>
    <lineage>
        <taxon>Eukaryota</taxon>
        <taxon>Fungi</taxon>
        <taxon>Dikarya</taxon>
        <taxon>Ascomycota</taxon>
        <taxon>Pezizomycotina</taxon>
        <taxon>Sordariomycetes</taxon>
        <taxon>Sordariomycetidae</taxon>
        <taxon>Sordariales</taxon>
        <taxon>Lasiosphaeriaceae</taxon>
        <taxon>Lasiosphaeria</taxon>
    </lineage>
</organism>
<comment type="caution">
    <text evidence="3">The sequence shown here is derived from an EMBL/GenBank/DDBJ whole genome shotgun (WGS) entry which is preliminary data.</text>
</comment>
<evidence type="ECO:0000313" key="3">
    <source>
        <dbReference type="EMBL" id="KAK3360986.1"/>
    </source>
</evidence>
<dbReference type="Proteomes" id="UP001287356">
    <property type="component" value="Unassembled WGS sequence"/>
</dbReference>
<feature type="domain" description="Heterokaryon incompatibility" evidence="2">
    <location>
        <begin position="242"/>
        <end position="312"/>
    </location>
</feature>
<evidence type="ECO:0000256" key="1">
    <source>
        <dbReference type="SAM" id="MobiDB-lite"/>
    </source>
</evidence>
<gene>
    <name evidence="3" type="ORF">B0T24DRAFT_725155</name>
</gene>
<protein>
    <recommendedName>
        <fullName evidence="2">Heterokaryon incompatibility domain-containing protein</fullName>
    </recommendedName>
</protein>
<proteinExistence type="predicted"/>
<dbReference type="PANTHER" id="PTHR33112">
    <property type="entry name" value="DOMAIN PROTEIN, PUTATIVE-RELATED"/>
    <property type="match status" value="1"/>
</dbReference>
<dbReference type="AlphaFoldDB" id="A0AAE0JTU5"/>
<evidence type="ECO:0000259" key="2">
    <source>
        <dbReference type="Pfam" id="PF06985"/>
    </source>
</evidence>
<reference evidence="3" key="1">
    <citation type="journal article" date="2023" name="Mol. Phylogenet. Evol.">
        <title>Genome-scale phylogeny and comparative genomics of the fungal order Sordariales.</title>
        <authorList>
            <person name="Hensen N."/>
            <person name="Bonometti L."/>
            <person name="Westerberg I."/>
            <person name="Brannstrom I.O."/>
            <person name="Guillou S."/>
            <person name="Cros-Aarteil S."/>
            <person name="Calhoun S."/>
            <person name="Haridas S."/>
            <person name="Kuo A."/>
            <person name="Mondo S."/>
            <person name="Pangilinan J."/>
            <person name="Riley R."/>
            <person name="LaButti K."/>
            <person name="Andreopoulos B."/>
            <person name="Lipzen A."/>
            <person name="Chen C."/>
            <person name="Yan M."/>
            <person name="Daum C."/>
            <person name="Ng V."/>
            <person name="Clum A."/>
            <person name="Steindorff A."/>
            <person name="Ohm R.A."/>
            <person name="Martin F."/>
            <person name="Silar P."/>
            <person name="Natvig D.O."/>
            <person name="Lalanne C."/>
            <person name="Gautier V."/>
            <person name="Ament-Velasquez S.L."/>
            <person name="Kruys A."/>
            <person name="Hutchinson M.I."/>
            <person name="Powell A.J."/>
            <person name="Barry K."/>
            <person name="Miller A.N."/>
            <person name="Grigoriev I.V."/>
            <person name="Debuchy R."/>
            <person name="Gladieux P."/>
            <person name="Hiltunen Thoren M."/>
            <person name="Johannesson H."/>
        </authorList>
    </citation>
    <scope>NUCLEOTIDE SEQUENCE</scope>
    <source>
        <strain evidence="3">CBS 958.72</strain>
    </source>
</reference>
<dbReference type="Pfam" id="PF06985">
    <property type="entry name" value="HET"/>
    <property type="match status" value="1"/>
</dbReference>
<feature type="region of interest" description="Disordered" evidence="1">
    <location>
        <begin position="1"/>
        <end position="25"/>
    </location>
</feature>
<reference evidence="3" key="2">
    <citation type="submission" date="2023-06" db="EMBL/GenBank/DDBJ databases">
        <authorList>
            <consortium name="Lawrence Berkeley National Laboratory"/>
            <person name="Haridas S."/>
            <person name="Hensen N."/>
            <person name="Bonometti L."/>
            <person name="Westerberg I."/>
            <person name="Brannstrom I.O."/>
            <person name="Guillou S."/>
            <person name="Cros-Aarteil S."/>
            <person name="Calhoun S."/>
            <person name="Kuo A."/>
            <person name="Mondo S."/>
            <person name="Pangilinan J."/>
            <person name="Riley R."/>
            <person name="Labutti K."/>
            <person name="Andreopoulos B."/>
            <person name="Lipzen A."/>
            <person name="Chen C."/>
            <person name="Yanf M."/>
            <person name="Daum C."/>
            <person name="Ng V."/>
            <person name="Clum A."/>
            <person name="Steindorff A."/>
            <person name="Ohm R."/>
            <person name="Martin F."/>
            <person name="Silar P."/>
            <person name="Natvig D."/>
            <person name="Lalanne C."/>
            <person name="Gautier V."/>
            <person name="Ament-Velasquez S.L."/>
            <person name="Kruys A."/>
            <person name="Hutchinson M.I."/>
            <person name="Powell A.J."/>
            <person name="Barry K."/>
            <person name="Miller A.N."/>
            <person name="Grigoriev I.V."/>
            <person name="Debuchy R."/>
            <person name="Gladieux P."/>
            <person name="Thoren M.H."/>
            <person name="Johannesson H."/>
        </authorList>
    </citation>
    <scope>NUCLEOTIDE SEQUENCE</scope>
    <source>
        <strain evidence="3">CBS 958.72</strain>
    </source>
</reference>
<feature type="compositionally biased region" description="Basic and acidic residues" evidence="1">
    <location>
        <begin position="13"/>
        <end position="22"/>
    </location>
</feature>